<sequence>MESTSGRLSEDDLRRHFANYGEVEHAVVLSDEDGRGFGCVTFTDQDIFNVVLQGKFSVRTRLRGHFGEYEVDVEAALCISESNQIRITTQNNCTIMELKGFHKLKNLTVEVKRAKSKEDRNQELYNNGTSIHKIFVKGIPNDLTEPEFKKYFDSFGTVTEAFFMYNPQTNKRRGFGFVSFDSEEAVERALQNRSHKMENWTLEVERAEPCKYGKRLCK</sequence>
<dbReference type="InterPro" id="IPR000504">
    <property type="entry name" value="RRM_dom"/>
</dbReference>
<dbReference type="AlphaFoldDB" id="A0A7N2LZN7"/>
<evidence type="ECO:0000256" key="1">
    <source>
        <dbReference type="ARBA" id="ARBA00022737"/>
    </source>
</evidence>
<evidence type="ECO:0000313" key="5">
    <source>
        <dbReference type="EnsemblPlants" id="QL06p038868:mrna"/>
    </source>
</evidence>
<dbReference type="GO" id="GO:0003729">
    <property type="term" value="F:mRNA binding"/>
    <property type="evidence" value="ECO:0007669"/>
    <property type="project" value="TreeGrafter"/>
</dbReference>
<dbReference type="SMART" id="SM00360">
    <property type="entry name" value="RRM"/>
    <property type="match status" value="2"/>
</dbReference>
<protein>
    <recommendedName>
        <fullName evidence="4">RRM domain-containing protein</fullName>
    </recommendedName>
</protein>
<keyword evidence="1" id="KW-0677">Repeat</keyword>
<dbReference type="GO" id="GO:0006417">
    <property type="term" value="P:regulation of translation"/>
    <property type="evidence" value="ECO:0007669"/>
    <property type="project" value="TreeGrafter"/>
</dbReference>
<evidence type="ECO:0000256" key="3">
    <source>
        <dbReference type="PROSITE-ProRule" id="PRU00176"/>
    </source>
</evidence>
<dbReference type="InParanoid" id="A0A7N2LZN7"/>
<reference evidence="5 6" key="1">
    <citation type="journal article" date="2016" name="G3 (Bethesda)">
        <title>First Draft Assembly and Annotation of the Genome of a California Endemic Oak Quercus lobata Nee (Fagaceae).</title>
        <authorList>
            <person name="Sork V.L."/>
            <person name="Fitz-Gibbon S.T."/>
            <person name="Puiu D."/>
            <person name="Crepeau M."/>
            <person name="Gugger P.F."/>
            <person name="Sherman R."/>
            <person name="Stevens K."/>
            <person name="Langley C.H."/>
            <person name="Pellegrini M."/>
            <person name="Salzberg S.L."/>
        </authorList>
    </citation>
    <scope>NUCLEOTIDE SEQUENCE [LARGE SCALE GENOMIC DNA]</scope>
    <source>
        <strain evidence="5 6">cv. SW786</strain>
    </source>
</reference>
<keyword evidence="6" id="KW-1185">Reference proteome</keyword>
<dbReference type="EMBL" id="LRBV02000006">
    <property type="status" value="NOT_ANNOTATED_CDS"/>
    <property type="molecule type" value="Genomic_DNA"/>
</dbReference>
<dbReference type="PROSITE" id="PS50102">
    <property type="entry name" value="RRM"/>
    <property type="match status" value="2"/>
</dbReference>
<proteinExistence type="predicted"/>
<dbReference type="PANTHER" id="PTHR48032">
    <property type="entry name" value="RNA-BINDING PROTEIN MUSASHI HOMOLOG RBP6"/>
    <property type="match status" value="1"/>
</dbReference>
<dbReference type="Gramene" id="QL06p038868:mrna">
    <property type="protein sequence ID" value="QL06p038868:mrna"/>
    <property type="gene ID" value="QL06p038868"/>
</dbReference>
<dbReference type="InterPro" id="IPR035979">
    <property type="entry name" value="RBD_domain_sf"/>
</dbReference>
<evidence type="ECO:0000259" key="4">
    <source>
        <dbReference type="PROSITE" id="PS50102"/>
    </source>
</evidence>
<feature type="domain" description="RRM" evidence="4">
    <location>
        <begin position="1"/>
        <end position="92"/>
    </location>
</feature>
<accession>A0A7N2LZN7</accession>
<organism evidence="5 6">
    <name type="scientific">Quercus lobata</name>
    <name type="common">Valley oak</name>
    <dbReference type="NCBI Taxonomy" id="97700"/>
    <lineage>
        <taxon>Eukaryota</taxon>
        <taxon>Viridiplantae</taxon>
        <taxon>Streptophyta</taxon>
        <taxon>Embryophyta</taxon>
        <taxon>Tracheophyta</taxon>
        <taxon>Spermatophyta</taxon>
        <taxon>Magnoliopsida</taxon>
        <taxon>eudicotyledons</taxon>
        <taxon>Gunneridae</taxon>
        <taxon>Pentapetalae</taxon>
        <taxon>rosids</taxon>
        <taxon>fabids</taxon>
        <taxon>Fagales</taxon>
        <taxon>Fagaceae</taxon>
        <taxon>Quercus</taxon>
    </lineage>
</organism>
<evidence type="ECO:0000313" key="6">
    <source>
        <dbReference type="Proteomes" id="UP000594261"/>
    </source>
</evidence>
<dbReference type="EnsemblPlants" id="QL06p038868:mrna">
    <property type="protein sequence ID" value="QL06p038868:mrna"/>
    <property type="gene ID" value="QL06p038868"/>
</dbReference>
<dbReference type="SUPFAM" id="SSF54928">
    <property type="entry name" value="RNA-binding domain, RBD"/>
    <property type="match status" value="2"/>
</dbReference>
<name>A0A7N2LZN7_QUELO</name>
<dbReference type="Gene3D" id="3.30.70.330">
    <property type="match status" value="2"/>
</dbReference>
<dbReference type="Pfam" id="PF00076">
    <property type="entry name" value="RRM_1"/>
    <property type="match status" value="2"/>
</dbReference>
<feature type="domain" description="RRM" evidence="4">
    <location>
        <begin position="132"/>
        <end position="209"/>
    </location>
</feature>
<dbReference type="PANTHER" id="PTHR48032:SF8">
    <property type="entry name" value="RNA-BINDING PROTEIN 1-LIKE"/>
    <property type="match status" value="1"/>
</dbReference>
<evidence type="ECO:0000256" key="2">
    <source>
        <dbReference type="ARBA" id="ARBA00022884"/>
    </source>
</evidence>
<dbReference type="InterPro" id="IPR012677">
    <property type="entry name" value="Nucleotide-bd_a/b_plait_sf"/>
</dbReference>
<dbReference type="Proteomes" id="UP000594261">
    <property type="component" value="Chromosome 6"/>
</dbReference>
<keyword evidence="2 3" id="KW-0694">RNA-binding</keyword>
<reference evidence="5" key="2">
    <citation type="submission" date="2021-01" db="UniProtKB">
        <authorList>
            <consortium name="EnsemblPlants"/>
        </authorList>
    </citation>
    <scope>IDENTIFICATION</scope>
</reference>